<evidence type="ECO:0000256" key="8">
    <source>
        <dbReference type="PROSITE-ProRule" id="PRU01026"/>
    </source>
</evidence>
<feature type="binding site" evidence="7 8">
    <location>
        <position position="14"/>
    </location>
    <ligand>
        <name>S-adenosyl-L-methionine</name>
        <dbReference type="ChEBI" id="CHEBI:59789"/>
    </ligand>
</feature>
<dbReference type="NCBIfam" id="TIGR00755">
    <property type="entry name" value="ksgA"/>
    <property type="match status" value="1"/>
</dbReference>
<evidence type="ECO:0000256" key="1">
    <source>
        <dbReference type="ARBA" id="ARBA00022490"/>
    </source>
</evidence>
<dbReference type="PROSITE" id="PS01131">
    <property type="entry name" value="RRNA_A_DIMETH"/>
    <property type="match status" value="1"/>
</dbReference>
<feature type="binding site" evidence="7 8">
    <location>
        <position position="103"/>
    </location>
    <ligand>
        <name>S-adenosyl-L-methionine</name>
        <dbReference type="ChEBI" id="CHEBI:59789"/>
    </ligand>
</feature>
<dbReference type="Gene3D" id="1.10.8.100">
    <property type="entry name" value="Ribosomal RNA adenine dimethylase-like, domain 2"/>
    <property type="match status" value="1"/>
</dbReference>
<evidence type="ECO:0000256" key="7">
    <source>
        <dbReference type="HAMAP-Rule" id="MF_00607"/>
    </source>
</evidence>
<dbReference type="GO" id="GO:0003723">
    <property type="term" value="F:RNA binding"/>
    <property type="evidence" value="ECO:0007669"/>
    <property type="project" value="UniProtKB-UniRule"/>
</dbReference>
<comment type="function">
    <text evidence="7">Specifically dimethylates two adjacent adenosines (A1518 and A1519) in the loop of a conserved hairpin near the 3'-end of 16S rRNA in the 30S particle. May play a critical role in biogenesis of 30S subunits.</text>
</comment>
<dbReference type="SMART" id="SM00650">
    <property type="entry name" value="rADc"/>
    <property type="match status" value="1"/>
</dbReference>
<dbReference type="AlphaFoldDB" id="A0A7W8M9A8"/>
<dbReference type="InterPro" id="IPR029063">
    <property type="entry name" value="SAM-dependent_MTases_sf"/>
</dbReference>
<keyword evidence="11" id="KW-1185">Reference proteome</keyword>
<keyword evidence="2 7" id="KW-0698">rRNA processing</keyword>
<evidence type="ECO:0000256" key="3">
    <source>
        <dbReference type="ARBA" id="ARBA00022603"/>
    </source>
</evidence>
<keyword evidence="4 7" id="KW-0808">Transferase</keyword>
<dbReference type="Gene3D" id="3.40.50.150">
    <property type="entry name" value="Vaccinia Virus protein VP39"/>
    <property type="match status" value="1"/>
</dbReference>
<sequence>MAHVARKRFGQHFLCDRSVIEAIASAIDPKPGELLVEIGPGLAALTDALLRRVPTLTAIEIDRDLAARLRRRYGDRLELIEADVLAVDLRALAAQRRMRLVGNLPYNISSPLLVRLLDFRDCVADQHFMLQKEVVDRIVSAHGCAAYGRLGVLLQAYYEVEALFDVPPEAFDPPPRVDSAVVRMLPRQQPPELEPPVLSELLAAAFGKRRKMLRGTLLPWLAARGVDAQTLIEPTARAEDVPVEVYVELASRLRSQRLARS</sequence>
<feature type="binding site" evidence="7 8">
    <location>
        <position position="83"/>
    </location>
    <ligand>
        <name>S-adenosyl-L-methionine</name>
        <dbReference type="ChEBI" id="CHEBI:59789"/>
    </ligand>
</feature>
<protein>
    <recommendedName>
        <fullName evidence="7">Ribosomal RNA small subunit methyltransferase A</fullName>
        <ecNumber evidence="7">2.1.1.182</ecNumber>
    </recommendedName>
    <alternativeName>
        <fullName evidence="7">16S rRNA (adenine(1518)-N(6)/adenine(1519)-N(6))-dimethyltransferase</fullName>
    </alternativeName>
    <alternativeName>
        <fullName evidence="7">16S rRNA dimethyladenosine transferase</fullName>
    </alternativeName>
    <alternativeName>
        <fullName evidence="7">16S rRNA dimethylase</fullName>
    </alternativeName>
    <alternativeName>
        <fullName evidence="7">S-adenosylmethionine-6-N', N'-adenosyl(rRNA) dimethyltransferase</fullName>
    </alternativeName>
</protein>
<evidence type="ECO:0000256" key="2">
    <source>
        <dbReference type="ARBA" id="ARBA00022552"/>
    </source>
</evidence>
<dbReference type="InterPro" id="IPR011530">
    <property type="entry name" value="rRNA_adenine_dimethylase"/>
</dbReference>
<dbReference type="GO" id="GO:0052908">
    <property type="term" value="F:16S rRNA (adenine(1518)-N(6)/adenine(1519)-N(6))-dimethyltransferase activity"/>
    <property type="evidence" value="ECO:0007669"/>
    <property type="project" value="UniProtKB-EC"/>
</dbReference>
<dbReference type="PANTHER" id="PTHR11727">
    <property type="entry name" value="DIMETHYLADENOSINE TRANSFERASE"/>
    <property type="match status" value="1"/>
</dbReference>
<dbReference type="EC" id="2.1.1.182" evidence="7"/>
<dbReference type="PANTHER" id="PTHR11727:SF7">
    <property type="entry name" value="DIMETHYLADENOSINE TRANSFERASE-RELATED"/>
    <property type="match status" value="1"/>
</dbReference>
<accession>A0A7W8M9A8</accession>
<dbReference type="PROSITE" id="PS51689">
    <property type="entry name" value="SAM_RNA_A_N6_MT"/>
    <property type="match status" value="1"/>
</dbReference>
<feature type="domain" description="Ribosomal RNA adenine methylase transferase N-terminal" evidence="9">
    <location>
        <begin position="19"/>
        <end position="188"/>
    </location>
</feature>
<evidence type="ECO:0000256" key="4">
    <source>
        <dbReference type="ARBA" id="ARBA00022679"/>
    </source>
</evidence>
<evidence type="ECO:0000313" key="10">
    <source>
        <dbReference type="EMBL" id="MBB5272110.1"/>
    </source>
</evidence>
<dbReference type="InterPro" id="IPR020598">
    <property type="entry name" value="rRNA_Ade_methylase_Trfase_N"/>
</dbReference>
<comment type="catalytic activity">
    <reaction evidence="7">
        <text>adenosine(1518)/adenosine(1519) in 16S rRNA + 4 S-adenosyl-L-methionine = N(6)-dimethyladenosine(1518)/N(6)-dimethyladenosine(1519) in 16S rRNA + 4 S-adenosyl-L-homocysteine + 4 H(+)</text>
        <dbReference type="Rhea" id="RHEA:19609"/>
        <dbReference type="Rhea" id="RHEA-COMP:10232"/>
        <dbReference type="Rhea" id="RHEA-COMP:10233"/>
        <dbReference type="ChEBI" id="CHEBI:15378"/>
        <dbReference type="ChEBI" id="CHEBI:57856"/>
        <dbReference type="ChEBI" id="CHEBI:59789"/>
        <dbReference type="ChEBI" id="CHEBI:74411"/>
        <dbReference type="ChEBI" id="CHEBI:74493"/>
        <dbReference type="EC" id="2.1.1.182"/>
    </reaction>
</comment>
<keyword evidence="3 7" id="KW-0489">Methyltransferase</keyword>
<organism evidence="10 11">
    <name type="scientific">Quisquiliibacterium transsilvanicum</name>
    <dbReference type="NCBI Taxonomy" id="1549638"/>
    <lineage>
        <taxon>Bacteria</taxon>
        <taxon>Pseudomonadati</taxon>
        <taxon>Pseudomonadota</taxon>
        <taxon>Betaproteobacteria</taxon>
        <taxon>Burkholderiales</taxon>
        <taxon>Burkholderiaceae</taxon>
        <taxon>Quisquiliibacterium</taxon>
    </lineage>
</organism>
<dbReference type="InterPro" id="IPR020596">
    <property type="entry name" value="rRNA_Ade_Mease_Trfase_CS"/>
</dbReference>
<feature type="binding site" evidence="7 8">
    <location>
        <position position="39"/>
    </location>
    <ligand>
        <name>S-adenosyl-L-methionine</name>
        <dbReference type="ChEBI" id="CHEBI:59789"/>
    </ligand>
</feature>
<dbReference type="SUPFAM" id="SSF53335">
    <property type="entry name" value="S-adenosyl-L-methionine-dependent methyltransferases"/>
    <property type="match status" value="1"/>
</dbReference>
<reference evidence="10 11" key="1">
    <citation type="submission" date="2020-08" db="EMBL/GenBank/DDBJ databases">
        <title>Genomic Encyclopedia of Type Strains, Phase IV (KMG-IV): sequencing the most valuable type-strain genomes for metagenomic binning, comparative biology and taxonomic classification.</title>
        <authorList>
            <person name="Goeker M."/>
        </authorList>
    </citation>
    <scope>NUCLEOTIDE SEQUENCE [LARGE SCALE GENOMIC DNA]</scope>
    <source>
        <strain evidence="10 11">DSM 29781</strain>
    </source>
</reference>
<feature type="binding site" evidence="7 8">
    <location>
        <position position="12"/>
    </location>
    <ligand>
        <name>S-adenosyl-L-methionine</name>
        <dbReference type="ChEBI" id="CHEBI:59789"/>
    </ligand>
</feature>
<dbReference type="InterPro" id="IPR023165">
    <property type="entry name" value="rRNA_Ade_diMease-like_C"/>
</dbReference>
<comment type="similarity">
    <text evidence="7">Belongs to the class I-like SAM-binding methyltransferase superfamily. rRNA adenine N(6)-methyltransferase family. RsmA subfamily.</text>
</comment>
<evidence type="ECO:0000256" key="6">
    <source>
        <dbReference type="ARBA" id="ARBA00022884"/>
    </source>
</evidence>
<feature type="binding site" evidence="7 8">
    <location>
        <position position="60"/>
    </location>
    <ligand>
        <name>S-adenosyl-L-methionine</name>
        <dbReference type="ChEBI" id="CHEBI:59789"/>
    </ligand>
</feature>
<keyword evidence="1 7" id="KW-0963">Cytoplasm</keyword>
<dbReference type="EMBL" id="JACHGB010000004">
    <property type="protein sequence ID" value="MBB5272110.1"/>
    <property type="molecule type" value="Genomic_DNA"/>
</dbReference>
<gene>
    <name evidence="7" type="primary">rsmA</name>
    <name evidence="7" type="synonym">ksgA</name>
    <name evidence="10" type="ORF">HNQ70_002124</name>
</gene>
<evidence type="ECO:0000256" key="5">
    <source>
        <dbReference type="ARBA" id="ARBA00022691"/>
    </source>
</evidence>
<comment type="subcellular location">
    <subcellularLocation>
        <location evidence="7">Cytoplasm</location>
    </subcellularLocation>
</comment>
<dbReference type="InterPro" id="IPR001737">
    <property type="entry name" value="KsgA/Erm"/>
</dbReference>
<evidence type="ECO:0000259" key="9">
    <source>
        <dbReference type="SMART" id="SM00650"/>
    </source>
</evidence>
<dbReference type="Proteomes" id="UP000532440">
    <property type="component" value="Unassembled WGS sequence"/>
</dbReference>
<dbReference type="HAMAP" id="MF_00607">
    <property type="entry name" value="16SrRNA_methyltr_A"/>
    <property type="match status" value="1"/>
</dbReference>
<evidence type="ECO:0000313" key="11">
    <source>
        <dbReference type="Proteomes" id="UP000532440"/>
    </source>
</evidence>
<dbReference type="Pfam" id="PF00398">
    <property type="entry name" value="RrnaAD"/>
    <property type="match status" value="1"/>
</dbReference>
<comment type="caution">
    <text evidence="10">The sequence shown here is derived from an EMBL/GenBank/DDBJ whole genome shotgun (WGS) entry which is preliminary data.</text>
</comment>
<keyword evidence="6 7" id="KW-0694">RNA-binding</keyword>
<keyword evidence="5 7" id="KW-0949">S-adenosyl-L-methionine</keyword>
<proteinExistence type="inferred from homology"/>
<dbReference type="RefSeq" id="WP_183967208.1">
    <property type="nucleotide sequence ID" value="NZ_BAABEW010000002.1"/>
</dbReference>
<dbReference type="GO" id="GO:0005829">
    <property type="term" value="C:cytosol"/>
    <property type="evidence" value="ECO:0007669"/>
    <property type="project" value="TreeGrafter"/>
</dbReference>
<name>A0A7W8M9A8_9BURK</name>